<evidence type="ECO:0000256" key="3">
    <source>
        <dbReference type="ARBA" id="ARBA00022617"/>
    </source>
</evidence>
<accession>A0A4R7ZTI9</accession>
<dbReference type="GO" id="GO:0050311">
    <property type="term" value="F:sulfite reductase (ferredoxin) activity"/>
    <property type="evidence" value="ECO:0007669"/>
    <property type="project" value="TreeGrafter"/>
</dbReference>
<evidence type="ECO:0000256" key="1">
    <source>
        <dbReference type="ARBA" id="ARBA00010429"/>
    </source>
</evidence>
<evidence type="ECO:0000256" key="7">
    <source>
        <dbReference type="ARBA" id="ARBA00023014"/>
    </source>
</evidence>
<dbReference type="SUPFAM" id="SSF54862">
    <property type="entry name" value="4Fe-4S ferredoxins"/>
    <property type="match status" value="1"/>
</dbReference>
<dbReference type="InterPro" id="IPR006067">
    <property type="entry name" value="NO2/SO3_Rdtase_4Fe4S_dom"/>
</dbReference>
<dbReference type="GO" id="GO:0051539">
    <property type="term" value="F:4 iron, 4 sulfur cluster binding"/>
    <property type="evidence" value="ECO:0007669"/>
    <property type="project" value="UniProtKB-KW"/>
</dbReference>
<organism evidence="9 10">
    <name type="scientific">Breznakia blatticola</name>
    <dbReference type="NCBI Taxonomy" id="1754012"/>
    <lineage>
        <taxon>Bacteria</taxon>
        <taxon>Bacillati</taxon>
        <taxon>Bacillota</taxon>
        <taxon>Erysipelotrichia</taxon>
        <taxon>Erysipelotrichales</taxon>
        <taxon>Erysipelotrichaceae</taxon>
        <taxon>Breznakia</taxon>
    </lineage>
</organism>
<dbReference type="EMBL" id="SODD01000015">
    <property type="protein sequence ID" value="TDW20058.1"/>
    <property type="molecule type" value="Genomic_DNA"/>
</dbReference>
<dbReference type="OrthoDB" id="9800558at2"/>
<dbReference type="Proteomes" id="UP000294743">
    <property type="component" value="Unassembled WGS sequence"/>
</dbReference>
<dbReference type="Gene3D" id="3.90.480.20">
    <property type="match status" value="1"/>
</dbReference>
<dbReference type="AlphaFoldDB" id="A0A4R7ZTI9"/>
<dbReference type="InterPro" id="IPR005117">
    <property type="entry name" value="NiRdtase/SiRdtase_haem-b_fer"/>
</dbReference>
<comment type="caution">
    <text evidence="9">The sequence shown here is derived from an EMBL/GenBank/DDBJ whole genome shotgun (WGS) entry which is preliminary data.</text>
</comment>
<dbReference type="PROSITE" id="PS00198">
    <property type="entry name" value="4FE4S_FER_1"/>
    <property type="match status" value="1"/>
</dbReference>
<dbReference type="GO" id="GO:0000103">
    <property type="term" value="P:sulfate assimilation"/>
    <property type="evidence" value="ECO:0007669"/>
    <property type="project" value="TreeGrafter"/>
</dbReference>
<evidence type="ECO:0000256" key="6">
    <source>
        <dbReference type="ARBA" id="ARBA00023004"/>
    </source>
</evidence>
<dbReference type="NCBIfam" id="TIGR02912">
    <property type="entry name" value="sulfite_red_C"/>
    <property type="match status" value="1"/>
</dbReference>
<dbReference type="Pfam" id="PF01077">
    <property type="entry name" value="NIR_SIR"/>
    <property type="match status" value="1"/>
</dbReference>
<name>A0A4R7ZTI9_9FIRM</name>
<keyword evidence="3" id="KW-0349">Heme</keyword>
<dbReference type="PROSITE" id="PS00365">
    <property type="entry name" value="NIR_SIR"/>
    <property type="match status" value="1"/>
</dbReference>
<proteinExistence type="inferred from homology"/>
<keyword evidence="6" id="KW-0408">Iron</keyword>
<reference evidence="9 10" key="1">
    <citation type="submission" date="2019-03" db="EMBL/GenBank/DDBJ databases">
        <title>Genomic Encyclopedia of Type Strains, Phase IV (KMG-IV): sequencing the most valuable type-strain genomes for metagenomic binning, comparative biology and taxonomic classification.</title>
        <authorList>
            <person name="Goeker M."/>
        </authorList>
    </citation>
    <scope>NUCLEOTIDE SEQUENCE [LARGE SCALE GENOMIC DNA]</scope>
    <source>
        <strain evidence="9 10">DSM 28867</strain>
    </source>
</reference>
<dbReference type="InterPro" id="IPR006066">
    <property type="entry name" value="NO2/SO3_Rdtase_FeS/sirohaem_BS"/>
</dbReference>
<dbReference type="InterPro" id="IPR045854">
    <property type="entry name" value="NO2/SO3_Rdtase_4Fe4S_sf"/>
</dbReference>
<evidence type="ECO:0000256" key="2">
    <source>
        <dbReference type="ARBA" id="ARBA00022485"/>
    </source>
</evidence>
<dbReference type="PANTHER" id="PTHR11493:SF54">
    <property type="entry name" value="ANAEROBIC SULFITE REDUCTASE SUBUNIT C"/>
    <property type="match status" value="1"/>
</dbReference>
<sequence length="357" mass="39429">MNKDINIGAVRKNCYRQSKVDGEFMLQMRVPGGVIKAEYLKMAAEIADRWGDGNFHMGTRQTLDFTGIKYEDIDEVNKYIRTYIEGTEGEAGVDMDKVAGKPEQWDPEAGYPTIGARNVTACIGNVHCICGNVNTQDVAKKVEKLVFPSNYHIKCNVSGCPNDCNKANMCDFGIIGIAKIDFHPERCIGCGKCVAVCKHGATRVLSGTPNGIPAKDDCCCTGCGECVRFCPTGAWTRNPKKFYRVIIGGRTGRQTPRAGKVFLNWASEEVVMGALANWQKFSAWALDYKPMYLHGGHLIDRAGYMKFKEMILDGVKLNPECLVAERINWSETEYRSNFSVKAPADHLTAGPGSQDSH</sequence>
<dbReference type="GO" id="GO:0009337">
    <property type="term" value="C:sulfite reductase complex (NADPH)"/>
    <property type="evidence" value="ECO:0007669"/>
    <property type="project" value="TreeGrafter"/>
</dbReference>
<keyword evidence="2" id="KW-0004">4Fe-4S</keyword>
<dbReference type="PRINTS" id="PR00397">
    <property type="entry name" value="SIROHAEM"/>
</dbReference>
<evidence type="ECO:0000313" key="9">
    <source>
        <dbReference type="EMBL" id="TDW20058.1"/>
    </source>
</evidence>
<dbReference type="InterPro" id="IPR017900">
    <property type="entry name" value="4Fe4S_Fe_S_CS"/>
</dbReference>
<feature type="domain" description="4Fe-4S ferredoxin-type" evidence="8">
    <location>
        <begin position="178"/>
        <end position="207"/>
    </location>
</feature>
<dbReference type="PROSITE" id="PS51379">
    <property type="entry name" value="4FE4S_FER_2"/>
    <property type="match status" value="2"/>
</dbReference>
<dbReference type="GO" id="GO:0020037">
    <property type="term" value="F:heme binding"/>
    <property type="evidence" value="ECO:0007669"/>
    <property type="project" value="InterPro"/>
</dbReference>
<evidence type="ECO:0000313" key="10">
    <source>
        <dbReference type="Proteomes" id="UP000294743"/>
    </source>
</evidence>
<dbReference type="Pfam" id="PF03460">
    <property type="entry name" value="NIR_SIR_ferr"/>
    <property type="match status" value="1"/>
</dbReference>
<keyword evidence="7" id="KW-0411">Iron-sulfur</keyword>
<dbReference type="SUPFAM" id="SSF55124">
    <property type="entry name" value="Nitrite/Sulfite reductase N-terminal domain-like"/>
    <property type="match status" value="1"/>
</dbReference>
<keyword evidence="4" id="KW-0479">Metal-binding</keyword>
<feature type="domain" description="4Fe-4S ferredoxin-type" evidence="8">
    <location>
        <begin position="211"/>
        <end position="240"/>
    </location>
</feature>
<evidence type="ECO:0000256" key="4">
    <source>
        <dbReference type="ARBA" id="ARBA00022723"/>
    </source>
</evidence>
<dbReference type="GO" id="GO:0016002">
    <property type="term" value="F:sulfite reductase activity"/>
    <property type="evidence" value="ECO:0007669"/>
    <property type="project" value="TreeGrafter"/>
</dbReference>
<keyword evidence="10" id="KW-1185">Reference proteome</keyword>
<dbReference type="InterPro" id="IPR036136">
    <property type="entry name" value="Nit/Sulf_reduc_fer-like_dom_sf"/>
</dbReference>
<dbReference type="InterPro" id="IPR014261">
    <property type="entry name" value="Sulphite_reductase_C"/>
</dbReference>
<dbReference type="PANTHER" id="PTHR11493">
    <property type="entry name" value="SULFITE REDUCTASE [NADPH] SUBUNIT BETA-RELATED"/>
    <property type="match status" value="1"/>
</dbReference>
<keyword evidence="5" id="KW-0560">Oxidoreductase</keyword>
<evidence type="ECO:0000256" key="5">
    <source>
        <dbReference type="ARBA" id="ARBA00023002"/>
    </source>
</evidence>
<evidence type="ECO:0000259" key="8">
    <source>
        <dbReference type="PROSITE" id="PS51379"/>
    </source>
</evidence>
<dbReference type="SUPFAM" id="SSF56014">
    <property type="entry name" value="Nitrite and sulphite reductase 4Fe-4S domain-like"/>
    <property type="match status" value="1"/>
</dbReference>
<gene>
    <name evidence="9" type="ORF">EDD63_11516</name>
</gene>
<dbReference type="RefSeq" id="WP_134169356.1">
    <property type="nucleotide sequence ID" value="NZ_SODD01000015.1"/>
</dbReference>
<dbReference type="Pfam" id="PF00037">
    <property type="entry name" value="Fer4"/>
    <property type="match status" value="1"/>
</dbReference>
<dbReference type="GO" id="GO:0046872">
    <property type="term" value="F:metal ion binding"/>
    <property type="evidence" value="ECO:0007669"/>
    <property type="project" value="UniProtKB-KW"/>
</dbReference>
<dbReference type="InterPro" id="IPR017896">
    <property type="entry name" value="4Fe4S_Fe-S-bd"/>
</dbReference>
<dbReference type="InterPro" id="IPR045169">
    <property type="entry name" value="NO2/SO3_Rdtase_4Fe4S_prot"/>
</dbReference>
<dbReference type="Gene3D" id="3.30.70.20">
    <property type="match status" value="1"/>
</dbReference>
<comment type="similarity">
    <text evidence="1">Belongs to the nitrite and sulfite reductase 4Fe-4S domain family.</text>
</comment>
<dbReference type="Gene3D" id="3.30.413.10">
    <property type="entry name" value="Sulfite Reductase Hemoprotein, domain 1"/>
    <property type="match status" value="1"/>
</dbReference>
<protein>
    <submittedName>
        <fullName evidence="9">Anaerobic sulfite reductase subunit C</fullName>
    </submittedName>
</protein>